<feature type="transmembrane region" description="Helical" evidence="1">
    <location>
        <begin position="37"/>
        <end position="53"/>
    </location>
</feature>
<keyword evidence="1" id="KW-0472">Membrane</keyword>
<organism evidence="2 3">
    <name type="scientific">Helicobacter magdeburgensis</name>
    <dbReference type="NCBI Taxonomy" id="471858"/>
    <lineage>
        <taxon>Bacteria</taxon>
        <taxon>Pseudomonadati</taxon>
        <taxon>Campylobacterota</taxon>
        <taxon>Epsilonproteobacteria</taxon>
        <taxon>Campylobacterales</taxon>
        <taxon>Helicobacteraceae</taxon>
        <taxon>Helicobacter</taxon>
    </lineage>
</organism>
<feature type="transmembrane region" description="Helical" evidence="1">
    <location>
        <begin position="60"/>
        <end position="82"/>
    </location>
</feature>
<keyword evidence="1" id="KW-1133">Transmembrane helix</keyword>
<gene>
    <name evidence="2" type="ORF">LS74_006610</name>
</gene>
<dbReference type="Proteomes" id="UP000029921">
    <property type="component" value="Unassembled WGS sequence"/>
</dbReference>
<comment type="caution">
    <text evidence="2">The sequence shown here is derived from an EMBL/GenBank/DDBJ whole genome shotgun (WGS) entry which is preliminary data.</text>
</comment>
<name>A0A4U8SYK6_9HELI</name>
<keyword evidence="1" id="KW-0812">Transmembrane</keyword>
<evidence type="ECO:0000256" key="1">
    <source>
        <dbReference type="SAM" id="Phobius"/>
    </source>
</evidence>
<accession>A0A4U8SYK6</accession>
<dbReference type="EMBL" id="JRPE02000008">
    <property type="protein sequence ID" value="TLD92114.1"/>
    <property type="molecule type" value="Genomic_DNA"/>
</dbReference>
<evidence type="ECO:0000313" key="2">
    <source>
        <dbReference type="EMBL" id="TLD92114.1"/>
    </source>
</evidence>
<keyword evidence="3" id="KW-1185">Reference proteome</keyword>
<dbReference type="AlphaFoldDB" id="A0A4U8SYK6"/>
<proteinExistence type="predicted"/>
<evidence type="ECO:0000313" key="3">
    <source>
        <dbReference type="Proteomes" id="UP000029921"/>
    </source>
</evidence>
<sequence>MDFASTIQKLSLIFAFVYIVLLFTLCIVGNYNFMACFSVQMLSYSLILAVLIFKKYYRLSITLCVYIAFYAMALLLGEYHLLGSFYK</sequence>
<protein>
    <submittedName>
        <fullName evidence="2">Uncharacterized protein</fullName>
    </submittedName>
</protein>
<feature type="transmembrane region" description="Helical" evidence="1">
    <location>
        <begin position="12"/>
        <end position="31"/>
    </location>
</feature>
<reference evidence="2 3" key="1">
    <citation type="journal article" date="2014" name="Genome Announc.">
        <title>Draft genome sequences of eight enterohepatic helicobacter species isolated from both laboratory and wild rodents.</title>
        <authorList>
            <person name="Sheh A."/>
            <person name="Shen Z."/>
            <person name="Fox J.G."/>
        </authorList>
    </citation>
    <scope>NUCLEOTIDE SEQUENCE [LARGE SCALE GENOMIC DNA]</scope>
    <source>
        <strain evidence="2 3">MIT 96-1001</strain>
    </source>
</reference>